<sequence length="196" mass="22987">SIETINHKFLISGHTHMECDSDHAVIERVKKNTRMKINHLNDWMQLVRIAKTKNPFEVVKMEMRHFLDFSSQAKRDGKFQIKKVDSVGKKFLWAPIQWLQFRKGEGKFFFKLSLDVDQEFCCIDFRRRGRECKKTHLPLLNNGPVPVSEAKKKDLMDLLPLIDSPFHDFYKNLKTDSSQPVDPDLEEIDPDEIATN</sequence>
<dbReference type="PANTHER" id="PTHR10773">
    <property type="entry name" value="DNA-DIRECTED RNA POLYMERASES I, II, AND III SUBUNIT RPABC2"/>
    <property type="match status" value="1"/>
</dbReference>
<proteinExistence type="evidence at transcript level"/>
<feature type="compositionally biased region" description="Acidic residues" evidence="1">
    <location>
        <begin position="183"/>
        <end position="196"/>
    </location>
</feature>
<feature type="region of interest" description="Disordered" evidence="1">
    <location>
        <begin position="176"/>
        <end position="196"/>
    </location>
</feature>
<reference evidence="2" key="1">
    <citation type="journal article" date="2015" name="J. Med. Entomol.">
        <title>A Deep Insight Into the Sialotranscriptome of the Chagas Disease Vector, Panstrongylus megistus (Hemiptera: Heteroptera).</title>
        <authorList>
            <person name="Ribeiro J.M."/>
            <person name="Schwarz A."/>
            <person name="Francischetti I.M."/>
        </authorList>
    </citation>
    <scope>NUCLEOTIDE SEQUENCE</scope>
    <source>
        <tissue evidence="2">Salivary glands</tissue>
    </source>
</reference>
<accession>A0A069DP95</accession>
<dbReference type="AlphaFoldDB" id="A0A069DP95"/>
<dbReference type="PANTHER" id="PTHR10773:SF19">
    <property type="match status" value="1"/>
</dbReference>
<dbReference type="EMBL" id="GBGD01003036">
    <property type="protein sequence ID" value="JAC85853.1"/>
    <property type="molecule type" value="mRNA"/>
</dbReference>
<name>A0A069DP95_9HEMI</name>
<evidence type="ECO:0000256" key="1">
    <source>
        <dbReference type="SAM" id="MobiDB-lite"/>
    </source>
</evidence>
<protein>
    <submittedName>
        <fullName evidence="2">Uncharacterized protein</fullName>
    </submittedName>
</protein>
<feature type="non-terminal residue" evidence="2">
    <location>
        <position position="1"/>
    </location>
</feature>
<organism evidence="2">
    <name type="scientific">Panstrongylus megistus</name>
    <dbReference type="NCBI Taxonomy" id="65343"/>
    <lineage>
        <taxon>Eukaryota</taxon>
        <taxon>Metazoa</taxon>
        <taxon>Ecdysozoa</taxon>
        <taxon>Arthropoda</taxon>
        <taxon>Hexapoda</taxon>
        <taxon>Insecta</taxon>
        <taxon>Pterygota</taxon>
        <taxon>Neoptera</taxon>
        <taxon>Paraneoptera</taxon>
        <taxon>Hemiptera</taxon>
        <taxon>Heteroptera</taxon>
        <taxon>Panheteroptera</taxon>
        <taxon>Cimicomorpha</taxon>
        <taxon>Reduviidae</taxon>
        <taxon>Triatominae</taxon>
        <taxon>Panstrongylus</taxon>
    </lineage>
</organism>
<evidence type="ECO:0000313" key="2">
    <source>
        <dbReference type="EMBL" id="JAC85853.1"/>
    </source>
</evidence>